<dbReference type="AlphaFoldDB" id="A0A559L4N2"/>
<comment type="caution">
    <text evidence="1">The sequence shown here is derived from an EMBL/GenBank/DDBJ whole genome shotgun (WGS) entry which is preliminary data.</text>
</comment>
<organism evidence="1 2">
    <name type="scientific">Fusarium oxysporum f. sp. cubense</name>
    <dbReference type="NCBI Taxonomy" id="61366"/>
    <lineage>
        <taxon>Eukaryota</taxon>
        <taxon>Fungi</taxon>
        <taxon>Dikarya</taxon>
        <taxon>Ascomycota</taxon>
        <taxon>Pezizomycotina</taxon>
        <taxon>Sordariomycetes</taxon>
        <taxon>Hypocreomycetidae</taxon>
        <taxon>Hypocreales</taxon>
        <taxon>Nectriaceae</taxon>
        <taxon>Fusarium</taxon>
        <taxon>Fusarium oxysporum species complex</taxon>
    </lineage>
</organism>
<gene>
    <name evidence="1" type="ORF">Focb16_v003050</name>
</gene>
<sequence>MTGMIEEMVELISKYCSPGPPAMRQIESKDPDILQYYRQWGFTIYRTYYGLGSDEAWSMLLYALRHQTKLAFGYYDGREDADQRDVDILKNLFYLNAYADPSLLDGLDVQGIRKFCQHENADDNRVMSDSLHDYVLLADESVLKDVSKREFVLKAVSLNWVRGHPGWGWIRIPTGYLLDLWQLLMLNSMRTEFAIDFDGPEGDLDDYVWPGDMALNNTGSSSEIRRFREHYSGQYPNRSY</sequence>
<protein>
    <submittedName>
        <fullName evidence="1">Uncharacterized protein</fullName>
    </submittedName>
</protein>
<dbReference type="Proteomes" id="UP000320707">
    <property type="component" value="Unassembled WGS sequence"/>
</dbReference>
<evidence type="ECO:0000313" key="1">
    <source>
        <dbReference type="EMBL" id="TVY67891.1"/>
    </source>
</evidence>
<proteinExistence type="predicted"/>
<name>A0A559L4N2_FUSOC</name>
<accession>A0A559L4N2</accession>
<dbReference type="EMBL" id="SRMI01000006">
    <property type="protein sequence ID" value="TVY67891.1"/>
    <property type="molecule type" value="Genomic_DNA"/>
</dbReference>
<reference evidence="1 2" key="1">
    <citation type="journal article" date="2019" name="Microbiol. Resour. Announc.">
        <title>High-quality draft genome sequence of Fusarium oxysporum f. sp. cubense strain 160527, a causal agent of Panama disease.</title>
        <authorList>
            <person name="Asai S."/>
            <person name="Ayukawa Y."/>
            <person name="Gan P."/>
            <person name="Masuda S."/>
            <person name="Komatsu K."/>
            <person name="Shirasu K."/>
            <person name="Arie T."/>
        </authorList>
    </citation>
    <scope>NUCLEOTIDE SEQUENCE [LARGE SCALE GENOMIC DNA]</scope>
    <source>
        <strain evidence="1 2">160527</strain>
    </source>
</reference>
<evidence type="ECO:0000313" key="2">
    <source>
        <dbReference type="Proteomes" id="UP000320707"/>
    </source>
</evidence>